<dbReference type="GO" id="GO:0016887">
    <property type="term" value="F:ATP hydrolysis activity"/>
    <property type="evidence" value="ECO:0007669"/>
    <property type="project" value="InterPro"/>
</dbReference>
<sequence>MTPLKLTMQAFGPFAHTAQIDFTRLGRHPLFLINGPTGSGKTSILDAICFALYGETTGNERQGSQMRSDLASADTPTEIILTFALHDKIYRVTRSPEQQVPKSRGEGTTVRKHSAALYDITDAEKLITAKTAQVKTDVTALIGLNDTQFRQVMVLPQGQFRELLLASSKDREAIFGQLFQTDIYKKIEFALKDKASDISQAKNEFDNQIRGALQVAGVTSEQALDEQQTAFARQLEAARHQEQNALSALNQLKSEIQKAQALNQGFDRFSQAQSALNTHLEQSAHMATKQQQLDTARNAAKIQLPYVNRVNAAKQADEFQQKIITQEKARDTAQTEQQRKQVALDAATEQAKLLPELTKTVYQLDSLTTKLAEKQALEAKIAEHISQKQKLETTQTQYIAHKEKLLREAEQARQAFEKAQTEVAEKPVIDADIARMQRLATDLNQLETLRKQHQQALEQTPQKTAAVEQAQQDFTAAQQQADRLEMQWHSAQAAILAQKLHPGEACPVCGSCDHPSPAVLTETEVTKAHIQQARTEQQQAWQHAHQCSAQLDQHQTLITQTEQRLNELTTQLGEQASMQPAQLQQDLQAKHDRLQYLSTLNLEQMTQAVTTLNQRCEAGDRKLTELQQQIVANDSRLSTSQEQLRQLSESIDPKRDSVTKVNQEIAATQQQIDTLNQTFTTAQTELQQATLTHANLNSQITTNQELLQQAKTQLTVAETEWHQALAASHFNDEQHYLDSQRTEQEIQRWQQELDEFKQTQTRLEQTLADLTATLKDAQRPDLAALDATLTQTQQTYTDARQQLDTIYSTFKRVEKVRQDIAQLHAQNAKLEQAYQVYGTLYDVASGKTGSRISLHRFVLGVLLDDVLIQASQRLSIMSKGRYTLVRKTEGFKGIAGRGLDLVVEDGYTGKNRDVATLSGGESFMAALALALGLSDVVQSYSGGIRLETLFIDEGFGSLDPESLDLAIQTLVDLQQTGRMIGIISHVADLKEQMALRIDVEPALTGSTVTIRG</sequence>
<dbReference type="Gene3D" id="3.40.50.300">
    <property type="entry name" value="P-loop containing nucleotide triphosphate hydrolases"/>
    <property type="match status" value="2"/>
</dbReference>
<feature type="domain" description="Rad50/SbcC-type AAA" evidence="2">
    <location>
        <begin position="5"/>
        <end position="259"/>
    </location>
</feature>
<dbReference type="Proteomes" id="UP000184774">
    <property type="component" value="Unassembled WGS sequence"/>
</dbReference>
<dbReference type="Pfam" id="PF13476">
    <property type="entry name" value="AAA_23"/>
    <property type="match status" value="1"/>
</dbReference>
<feature type="coiled-coil region" evidence="1">
    <location>
        <begin position="739"/>
        <end position="833"/>
    </location>
</feature>
<feature type="coiled-coil region" evidence="1">
    <location>
        <begin position="232"/>
        <end position="262"/>
    </location>
</feature>
<organism evidence="3 4">
    <name type="scientific">Vibrio spartinae</name>
    <dbReference type="NCBI Taxonomy" id="1918945"/>
    <lineage>
        <taxon>Bacteria</taxon>
        <taxon>Pseudomonadati</taxon>
        <taxon>Pseudomonadota</taxon>
        <taxon>Gammaproteobacteria</taxon>
        <taxon>Vibrionales</taxon>
        <taxon>Vibrionaceae</taxon>
        <taxon>Vibrio</taxon>
    </lineage>
</organism>
<gene>
    <name evidence="3" type="primary">sbcC</name>
    <name evidence="3" type="ORF">VSP9026_00302</name>
</gene>
<dbReference type="SUPFAM" id="SSF52540">
    <property type="entry name" value="P-loop containing nucleoside triphosphate hydrolases"/>
    <property type="match status" value="2"/>
</dbReference>
<dbReference type="EMBL" id="FSSB01000003">
    <property type="protein sequence ID" value="SIO92684.1"/>
    <property type="molecule type" value="Genomic_DNA"/>
</dbReference>
<accession>A0A1N6LZS3</accession>
<dbReference type="PANTHER" id="PTHR32114:SF2">
    <property type="entry name" value="ABC TRANSPORTER ABCH.3"/>
    <property type="match status" value="1"/>
</dbReference>
<dbReference type="AlphaFoldDB" id="A0A1N6LZS3"/>
<dbReference type="InterPro" id="IPR038729">
    <property type="entry name" value="Rad50/SbcC_AAA"/>
</dbReference>
<name>A0A1N6LZS3_9VIBR</name>
<dbReference type="RefSeq" id="WP_074371323.1">
    <property type="nucleotide sequence ID" value="NZ_AP024908.1"/>
</dbReference>
<dbReference type="InterPro" id="IPR027417">
    <property type="entry name" value="P-loop_NTPase"/>
</dbReference>
<feature type="coiled-coil region" evidence="1">
    <location>
        <begin position="374"/>
        <end position="487"/>
    </location>
</feature>
<evidence type="ECO:0000259" key="2">
    <source>
        <dbReference type="Pfam" id="PF13476"/>
    </source>
</evidence>
<evidence type="ECO:0000313" key="3">
    <source>
        <dbReference type="EMBL" id="SIO92684.1"/>
    </source>
</evidence>
<protein>
    <submittedName>
        <fullName evidence="3">Nuclease SbcCD subunit C</fullName>
    </submittedName>
</protein>
<dbReference type="OrthoDB" id="9795626at2"/>
<dbReference type="GO" id="GO:0006302">
    <property type="term" value="P:double-strand break repair"/>
    <property type="evidence" value="ECO:0007669"/>
    <property type="project" value="InterPro"/>
</dbReference>
<evidence type="ECO:0000256" key="1">
    <source>
        <dbReference type="SAM" id="Coils"/>
    </source>
</evidence>
<proteinExistence type="predicted"/>
<feature type="coiled-coil region" evidence="1">
    <location>
        <begin position="658"/>
        <end position="685"/>
    </location>
</feature>
<keyword evidence="1" id="KW-0175">Coiled coil</keyword>
<reference evidence="3 4" key="1">
    <citation type="submission" date="2016-12" db="EMBL/GenBank/DDBJ databases">
        <authorList>
            <person name="Song W.-J."/>
            <person name="Kurnit D.M."/>
        </authorList>
    </citation>
    <scope>NUCLEOTIDE SEQUENCE [LARGE SCALE GENOMIC DNA]</scope>
    <source>
        <strain evidence="3 4">CECT 9026</strain>
    </source>
</reference>
<dbReference type="Pfam" id="PF13558">
    <property type="entry name" value="SbcC_Walker_B"/>
    <property type="match status" value="1"/>
</dbReference>
<evidence type="ECO:0000313" key="4">
    <source>
        <dbReference type="Proteomes" id="UP000184774"/>
    </source>
</evidence>
<dbReference type="PANTHER" id="PTHR32114">
    <property type="entry name" value="ABC TRANSPORTER ABCH.3"/>
    <property type="match status" value="1"/>
</dbReference>